<keyword evidence="4" id="KW-1185">Reference proteome</keyword>
<gene>
    <name evidence="1" type="ORF">C6V80_00935</name>
    <name evidence="2" type="ORF">EDC58_1236</name>
</gene>
<accession>A0AAJ4RD81</accession>
<evidence type="ECO:0000313" key="2">
    <source>
        <dbReference type="EMBL" id="ROR40246.1"/>
    </source>
</evidence>
<reference evidence="1" key="3">
    <citation type="submission" date="2019-06" db="EMBL/GenBank/DDBJ databases">
        <title>A comparative analysis of the Nautiliaceae.</title>
        <authorList>
            <person name="Grosche A."/>
            <person name="Smedile F."/>
            <person name="Vetriani C."/>
        </authorList>
    </citation>
    <scope>NUCLEOTIDE SEQUENCE</scope>
    <source>
        <strain evidence="1">TB6</strain>
    </source>
</reference>
<evidence type="ECO:0000313" key="4">
    <source>
        <dbReference type="Proteomes" id="UP000298805"/>
    </source>
</evidence>
<dbReference type="Proteomes" id="UP000298805">
    <property type="component" value="Chromosome"/>
</dbReference>
<evidence type="ECO:0000313" key="1">
    <source>
        <dbReference type="EMBL" id="QCI27575.1"/>
    </source>
</evidence>
<dbReference type="InterPro" id="IPR011011">
    <property type="entry name" value="Znf_FYVE_PHD"/>
</dbReference>
<dbReference type="Proteomes" id="UP000272781">
    <property type="component" value="Unassembled WGS sequence"/>
</dbReference>
<dbReference type="AlphaFoldDB" id="A0AAJ4RD81"/>
<dbReference type="RefSeq" id="WP_123352627.1">
    <property type="nucleotide sequence ID" value="NZ_CP027432.2"/>
</dbReference>
<organism evidence="2 3">
    <name type="scientific">Caminibacter pacificus</name>
    <dbReference type="NCBI Taxonomy" id="1424653"/>
    <lineage>
        <taxon>Bacteria</taxon>
        <taxon>Pseudomonadati</taxon>
        <taxon>Campylobacterota</taxon>
        <taxon>Epsilonproteobacteria</taxon>
        <taxon>Nautiliales</taxon>
        <taxon>Nautiliaceae</taxon>
        <taxon>Caminibacter</taxon>
    </lineage>
</organism>
<protein>
    <submittedName>
        <fullName evidence="2">Uncharacterized protein</fullName>
    </submittedName>
</protein>
<name>A0AAJ4RD81_9BACT</name>
<reference evidence="2 3" key="2">
    <citation type="submission" date="2018-11" db="EMBL/GenBank/DDBJ databases">
        <title>Genomic Encyclopedia of Type Strains, Phase IV (KMG-IV): sequencing the most valuable type-strain genomes for metagenomic binning, comparative biology and taxonomic classification.</title>
        <authorList>
            <person name="Goeker M."/>
        </authorList>
    </citation>
    <scope>NUCLEOTIDE SEQUENCE [LARGE SCALE GENOMIC DNA]</scope>
    <source>
        <strain evidence="2 3">DSM 27783</strain>
    </source>
</reference>
<evidence type="ECO:0000313" key="3">
    <source>
        <dbReference type="Proteomes" id="UP000272781"/>
    </source>
</evidence>
<dbReference type="EMBL" id="RJVK01000002">
    <property type="protein sequence ID" value="ROR40246.1"/>
    <property type="molecule type" value="Genomic_DNA"/>
</dbReference>
<dbReference type="EMBL" id="CP027432">
    <property type="protein sequence ID" value="QCI27575.1"/>
    <property type="molecule type" value="Genomic_DNA"/>
</dbReference>
<dbReference type="SUPFAM" id="SSF57903">
    <property type="entry name" value="FYVE/PHD zinc finger"/>
    <property type="match status" value="1"/>
</dbReference>
<proteinExistence type="predicted"/>
<sequence length="96" mass="11498">MGRRRFRCKECNELIDFDELVYCDKCRAPLHDWCARGIDYPEFDGQYCSECAMELEDEIEDSDEYGYSYNRCPICGIYLIREENLVWCPNCGYEPY</sequence>
<reference evidence="4" key="1">
    <citation type="submission" date="2018-03" db="EMBL/GenBank/DDBJ databases">
        <title>A comparative analysis of the Nautiliaceae.</title>
        <authorList>
            <person name="Grosche A."/>
            <person name="Smedile F."/>
            <person name="Vetriani C."/>
        </authorList>
    </citation>
    <scope>NUCLEOTIDE SEQUENCE [LARGE SCALE GENOMIC DNA]</scope>
    <source>
        <strain evidence="4">TB6</strain>
    </source>
</reference>